<dbReference type="InterPro" id="IPR050260">
    <property type="entry name" value="FAD-bd_OxRdtase"/>
</dbReference>
<feature type="domain" description="FAD/NAD(P)-binding" evidence="4">
    <location>
        <begin position="6"/>
        <end position="294"/>
    </location>
</feature>
<dbReference type="InterPro" id="IPR023753">
    <property type="entry name" value="FAD/NAD-binding_dom"/>
</dbReference>
<keyword evidence="7" id="KW-1185">Reference proteome</keyword>
<accession>A0ABY6DZA8</accession>
<gene>
    <name evidence="6" type="ORF">N8I84_13590</name>
</gene>
<keyword evidence="2" id="KW-0285">Flavoprotein</keyword>
<evidence type="ECO:0000313" key="6">
    <source>
        <dbReference type="EMBL" id="UXY19649.1"/>
    </source>
</evidence>
<evidence type="ECO:0000313" key="7">
    <source>
        <dbReference type="Proteomes" id="UP001061298"/>
    </source>
</evidence>
<dbReference type="PRINTS" id="PR00368">
    <property type="entry name" value="FADPNR"/>
</dbReference>
<dbReference type="Gene3D" id="3.30.390.30">
    <property type="match status" value="1"/>
</dbReference>
<evidence type="ECO:0000259" key="5">
    <source>
        <dbReference type="Pfam" id="PF18267"/>
    </source>
</evidence>
<dbReference type="PANTHER" id="PTHR43429">
    <property type="entry name" value="PYRIDINE NUCLEOTIDE-DISULFIDE OXIDOREDUCTASE DOMAIN-CONTAINING"/>
    <property type="match status" value="1"/>
</dbReference>
<proteinExistence type="predicted"/>
<dbReference type="Pfam" id="PF07992">
    <property type="entry name" value="Pyr_redox_2"/>
    <property type="match status" value="1"/>
</dbReference>
<organism evidence="6 7">
    <name type="scientific">Streptomyces cynarae</name>
    <dbReference type="NCBI Taxonomy" id="2981134"/>
    <lineage>
        <taxon>Bacteria</taxon>
        <taxon>Bacillati</taxon>
        <taxon>Actinomycetota</taxon>
        <taxon>Actinomycetes</taxon>
        <taxon>Kitasatosporales</taxon>
        <taxon>Streptomycetaceae</taxon>
        <taxon>Streptomyces</taxon>
    </lineage>
</organism>
<dbReference type="PRINTS" id="PR00411">
    <property type="entry name" value="PNDRDTASEI"/>
</dbReference>
<sequence>MTSNTRVVVIGAGLAGVRLARRLGELGVPALVVGEEEHPPYNRVLLADVLAGRYAPEVISLPAPERLVRARVTRIDRAAREIHCSDGAVIAYDTLVLATGSNPVLPPLRGLLTPDRPELPEGVHAFRTMDDCLGLAKAVRPGVRAVVIGGGLLGVSAARALAARGAQVVLAQQAERVMERQLDPSASKLVRRHLTDLGVEVHTETRVRGVRTLGGAVRTVEMADGYALDTDLVILACGVHPRVGLAQDAGLAVHKGILVDDELRTSDPHIRAIGDCAQHDGTVYGLAAPALEQAEALAESLAGDPDSRYTGTRSLTRLTLAGHDFLDLAAFGETEPRPGDDVVQLTDATRGTYRKVVVRDDRLVGGVLVGELGTVGALARAWEGAEPLPTDGAPLLHLLTNDGGS</sequence>
<protein>
    <submittedName>
        <fullName evidence="6">FAD-dependent oxidoreductase</fullName>
    </submittedName>
</protein>
<name>A0ABY6DZA8_9ACTN</name>
<dbReference type="RefSeq" id="WP_263229781.1">
    <property type="nucleotide sequence ID" value="NZ_CP106793.1"/>
</dbReference>
<dbReference type="InterPro" id="IPR041575">
    <property type="entry name" value="Rubredoxin_C"/>
</dbReference>
<dbReference type="Proteomes" id="UP001061298">
    <property type="component" value="Chromosome"/>
</dbReference>
<evidence type="ECO:0000256" key="3">
    <source>
        <dbReference type="ARBA" id="ARBA00022827"/>
    </source>
</evidence>
<reference evidence="6" key="1">
    <citation type="submission" date="2022-10" db="EMBL/GenBank/DDBJ databases">
        <authorList>
            <person name="Mo P."/>
        </authorList>
    </citation>
    <scope>NUCLEOTIDE SEQUENCE</scope>
    <source>
        <strain evidence="6">HUAS 13-4</strain>
    </source>
</reference>
<evidence type="ECO:0000259" key="4">
    <source>
        <dbReference type="Pfam" id="PF07992"/>
    </source>
</evidence>
<dbReference type="InterPro" id="IPR016156">
    <property type="entry name" value="FAD/NAD-linked_Rdtase_dimer_sf"/>
</dbReference>
<dbReference type="PANTHER" id="PTHR43429:SF3">
    <property type="entry name" value="NITRITE REDUCTASE [NAD(P)H]"/>
    <property type="match status" value="1"/>
</dbReference>
<comment type="cofactor">
    <cofactor evidence="1">
        <name>FAD</name>
        <dbReference type="ChEBI" id="CHEBI:57692"/>
    </cofactor>
</comment>
<dbReference type="Pfam" id="PF18267">
    <property type="entry name" value="Rubredoxin_C"/>
    <property type="match status" value="1"/>
</dbReference>
<evidence type="ECO:0000256" key="2">
    <source>
        <dbReference type="ARBA" id="ARBA00022630"/>
    </source>
</evidence>
<dbReference type="Gene3D" id="3.50.50.60">
    <property type="entry name" value="FAD/NAD(P)-binding domain"/>
    <property type="match status" value="2"/>
</dbReference>
<evidence type="ECO:0000256" key="1">
    <source>
        <dbReference type="ARBA" id="ARBA00001974"/>
    </source>
</evidence>
<dbReference type="InterPro" id="IPR036188">
    <property type="entry name" value="FAD/NAD-bd_sf"/>
</dbReference>
<keyword evidence="3" id="KW-0274">FAD</keyword>
<dbReference type="EMBL" id="CP106793">
    <property type="protein sequence ID" value="UXY19649.1"/>
    <property type="molecule type" value="Genomic_DNA"/>
</dbReference>
<dbReference type="SUPFAM" id="SSF51905">
    <property type="entry name" value="FAD/NAD(P)-binding domain"/>
    <property type="match status" value="1"/>
</dbReference>
<feature type="domain" description="NADH-rubredoxin oxidoreductase C-terminal" evidence="5">
    <location>
        <begin position="326"/>
        <end position="373"/>
    </location>
</feature>